<dbReference type="SUPFAM" id="SSF52172">
    <property type="entry name" value="CheY-like"/>
    <property type="match status" value="1"/>
</dbReference>
<dbReference type="AlphaFoldDB" id="A0A917NS77"/>
<reference evidence="6" key="2">
    <citation type="submission" date="2020-09" db="EMBL/GenBank/DDBJ databases">
        <authorList>
            <person name="Sun Q."/>
            <person name="Zhou Y."/>
        </authorList>
    </citation>
    <scope>NUCLEOTIDE SEQUENCE</scope>
    <source>
        <strain evidence="6">CGMCC 1.3617</strain>
    </source>
</reference>
<feature type="modified residue" description="4-aspartylphosphate" evidence="2">
    <location>
        <position position="51"/>
    </location>
</feature>
<evidence type="ECO:0000313" key="7">
    <source>
        <dbReference type="Proteomes" id="UP000661507"/>
    </source>
</evidence>
<accession>A0A917NS77</accession>
<evidence type="ECO:0000256" key="1">
    <source>
        <dbReference type="ARBA" id="ARBA00023125"/>
    </source>
</evidence>
<dbReference type="CDD" id="cd00383">
    <property type="entry name" value="trans_reg_C"/>
    <property type="match status" value="1"/>
</dbReference>
<evidence type="ECO:0000256" key="2">
    <source>
        <dbReference type="PROSITE-ProRule" id="PRU00169"/>
    </source>
</evidence>
<dbReference type="InterPro" id="IPR011006">
    <property type="entry name" value="CheY-like_superfamily"/>
</dbReference>
<feature type="domain" description="OmpR/PhoB-type" evidence="5">
    <location>
        <begin position="124"/>
        <end position="218"/>
    </location>
</feature>
<feature type="domain" description="Response regulatory" evidence="4">
    <location>
        <begin position="2"/>
        <end position="116"/>
    </location>
</feature>
<evidence type="ECO:0000259" key="5">
    <source>
        <dbReference type="PROSITE" id="PS51755"/>
    </source>
</evidence>
<evidence type="ECO:0000256" key="3">
    <source>
        <dbReference type="PROSITE-ProRule" id="PRU01091"/>
    </source>
</evidence>
<dbReference type="PANTHER" id="PTHR48111">
    <property type="entry name" value="REGULATOR OF RPOS"/>
    <property type="match status" value="1"/>
</dbReference>
<dbReference type="SMART" id="SM00862">
    <property type="entry name" value="Trans_reg_C"/>
    <property type="match status" value="1"/>
</dbReference>
<protein>
    <submittedName>
        <fullName evidence="6">DNA-binding response regulator</fullName>
    </submittedName>
</protein>
<dbReference type="PROSITE" id="PS51755">
    <property type="entry name" value="OMPR_PHOB"/>
    <property type="match status" value="1"/>
</dbReference>
<reference evidence="6" key="1">
    <citation type="journal article" date="2014" name="Int. J. Syst. Evol. Microbiol.">
        <title>Complete genome sequence of Corynebacterium casei LMG S-19264T (=DSM 44701T), isolated from a smear-ripened cheese.</title>
        <authorList>
            <consortium name="US DOE Joint Genome Institute (JGI-PGF)"/>
            <person name="Walter F."/>
            <person name="Albersmeier A."/>
            <person name="Kalinowski J."/>
            <person name="Ruckert C."/>
        </authorList>
    </citation>
    <scope>NUCLEOTIDE SEQUENCE</scope>
    <source>
        <strain evidence="6">CGMCC 1.3617</strain>
    </source>
</reference>
<dbReference type="CDD" id="cd17624">
    <property type="entry name" value="REC_OmpR_PmrA-like"/>
    <property type="match status" value="1"/>
</dbReference>
<dbReference type="GO" id="GO:0005829">
    <property type="term" value="C:cytosol"/>
    <property type="evidence" value="ECO:0007669"/>
    <property type="project" value="TreeGrafter"/>
</dbReference>
<dbReference type="GO" id="GO:0006355">
    <property type="term" value="P:regulation of DNA-templated transcription"/>
    <property type="evidence" value="ECO:0007669"/>
    <property type="project" value="InterPro"/>
</dbReference>
<comment type="caution">
    <text evidence="6">The sequence shown here is derived from an EMBL/GenBank/DDBJ whole genome shotgun (WGS) entry which is preliminary data.</text>
</comment>
<gene>
    <name evidence="6" type="ORF">GCM10011320_32440</name>
</gene>
<dbReference type="PROSITE" id="PS50110">
    <property type="entry name" value="RESPONSE_REGULATORY"/>
    <property type="match status" value="1"/>
</dbReference>
<keyword evidence="7" id="KW-1185">Reference proteome</keyword>
<dbReference type="Gene3D" id="1.10.10.10">
    <property type="entry name" value="Winged helix-like DNA-binding domain superfamily/Winged helix DNA-binding domain"/>
    <property type="match status" value="1"/>
</dbReference>
<dbReference type="RefSeq" id="WP_188968429.1">
    <property type="nucleotide sequence ID" value="NZ_BMKW01000008.1"/>
</dbReference>
<dbReference type="InterPro" id="IPR001867">
    <property type="entry name" value="OmpR/PhoB-type_DNA-bd"/>
</dbReference>
<keyword evidence="2" id="KW-0597">Phosphoprotein</keyword>
<dbReference type="EMBL" id="BMKW01000008">
    <property type="protein sequence ID" value="GGJ22714.1"/>
    <property type="molecule type" value="Genomic_DNA"/>
</dbReference>
<dbReference type="Pfam" id="PF00486">
    <property type="entry name" value="Trans_reg_C"/>
    <property type="match status" value="1"/>
</dbReference>
<dbReference type="Gene3D" id="3.40.50.2300">
    <property type="match status" value="1"/>
</dbReference>
<evidence type="ECO:0000313" key="6">
    <source>
        <dbReference type="EMBL" id="GGJ22714.1"/>
    </source>
</evidence>
<dbReference type="Proteomes" id="UP000661507">
    <property type="component" value="Unassembled WGS sequence"/>
</dbReference>
<dbReference type="SMART" id="SM00448">
    <property type="entry name" value="REC"/>
    <property type="match status" value="1"/>
</dbReference>
<organism evidence="6 7">
    <name type="scientific">Neoroseomonas lacus</name>
    <dbReference type="NCBI Taxonomy" id="287609"/>
    <lineage>
        <taxon>Bacteria</taxon>
        <taxon>Pseudomonadati</taxon>
        <taxon>Pseudomonadota</taxon>
        <taxon>Alphaproteobacteria</taxon>
        <taxon>Acetobacterales</taxon>
        <taxon>Acetobacteraceae</taxon>
        <taxon>Neoroseomonas</taxon>
    </lineage>
</organism>
<evidence type="ECO:0000259" key="4">
    <source>
        <dbReference type="PROSITE" id="PS50110"/>
    </source>
</evidence>
<dbReference type="GO" id="GO:0000976">
    <property type="term" value="F:transcription cis-regulatory region binding"/>
    <property type="evidence" value="ECO:0007669"/>
    <property type="project" value="TreeGrafter"/>
</dbReference>
<sequence length="218" mass="23953">MRILLVEDDAALGGAVSAHLALAGHAVDRVSSRAEAATALEGHEHGMVLLDIGLPDGSGLHVLRGLRGRGDWRPVIILTARDQISDRIEGLKAGADDYLVKPFDIGELQARIAAVVRRSATRPDAEIRRGPVRLNREERRAHVDDREVILTAREWAILDRLLQRRGAVVSREQIEEAIYAFGKEVESNAVEVYVSRIRKKLGAALIETLRGVGYRVPA</sequence>
<dbReference type="GO" id="GO:0032993">
    <property type="term" value="C:protein-DNA complex"/>
    <property type="evidence" value="ECO:0007669"/>
    <property type="project" value="TreeGrafter"/>
</dbReference>
<dbReference type="Pfam" id="PF00072">
    <property type="entry name" value="Response_reg"/>
    <property type="match status" value="1"/>
</dbReference>
<dbReference type="InterPro" id="IPR001789">
    <property type="entry name" value="Sig_transdc_resp-reg_receiver"/>
</dbReference>
<dbReference type="GO" id="GO:0000156">
    <property type="term" value="F:phosphorelay response regulator activity"/>
    <property type="evidence" value="ECO:0007669"/>
    <property type="project" value="TreeGrafter"/>
</dbReference>
<dbReference type="InterPro" id="IPR036388">
    <property type="entry name" value="WH-like_DNA-bd_sf"/>
</dbReference>
<feature type="DNA-binding region" description="OmpR/PhoB-type" evidence="3">
    <location>
        <begin position="124"/>
        <end position="218"/>
    </location>
</feature>
<dbReference type="Gene3D" id="6.10.250.690">
    <property type="match status" value="1"/>
</dbReference>
<keyword evidence="1 3" id="KW-0238">DNA-binding</keyword>
<proteinExistence type="predicted"/>
<name>A0A917NS77_9PROT</name>
<dbReference type="InterPro" id="IPR039420">
    <property type="entry name" value="WalR-like"/>
</dbReference>
<dbReference type="PANTHER" id="PTHR48111:SF36">
    <property type="entry name" value="TRANSCRIPTIONAL REGULATORY PROTEIN CUTR"/>
    <property type="match status" value="1"/>
</dbReference>